<sequence length="227" mass="25622">MPPYSQPSFEVIEAKSWAAACVDSLFSDTESITFEPEQPVKLPPPPIPKKEDIRPHPPSLLKSRVSAPASTAPRPTHRTRANPLRRSLSVLESSTFITSEHTKTERSNTYRDKRTMTPSASAAHLLVDHHNRSAAQSAPELLPPSRPKRRSWTLDRLAVKQLFTTDSCSQKERDGLAIWKRYFHTFLLDTAPFLPDKVCADSGPSPRYKHTYSHTFVSIHRHSNHPS</sequence>
<evidence type="ECO:0000313" key="2">
    <source>
        <dbReference type="EMBL" id="ORY97877.1"/>
    </source>
</evidence>
<dbReference type="AlphaFoldDB" id="A0A1X2HG23"/>
<comment type="caution">
    <text evidence="2">The sequence shown here is derived from an EMBL/GenBank/DDBJ whole genome shotgun (WGS) entry which is preliminary data.</text>
</comment>
<dbReference type="InParanoid" id="A0A1X2HG23"/>
<reference evidence="2 3" key="1">
    <citation type="submission" date="2016-07" db="EMBL/GenBank/DDBJ databases">
        <title>Pervasive Adenine N6-methylation of Active Genes in Fungi.</title>
        <authorList>
            <consortium name="DOE Joint Genome Institute"/>
            <person name="Mondo S.J."/>
            <person name="Dannebaum R.O."/>
            <person name="Kuo R.C."/>
            <person name="Labutti K."/>
            <person name="Haridas S."/>
            <person name="Kuo A."/>
            <person name="Salamov A."/>
            <person name="Ahrendt S.R."/>
            <person name="Lipzen A."/>
            <person name="Sullivan W."/>
            <person name="Andreopoulos W.B."/>
            <person name="Clum A."/>
            <person name="Lindquist E."/>
            <person name="Daum C."/>
            <person name="Ramamoorthy G.K."/>
            <person name="Gryganskyi A."/>
            <person name="Culley D."/>
            <person name="Magnuson J.K."/>
            <person name="James T.Y."/>
            <person name="O'Malley M.A."/>
            <person name="Stajich J.E."/>
            <person name="Spatafora J.W."/>
            <person name="Visel A."/>
            <person name="Grigoriev I.V."/>
        </authorList>
    </citation>
    <scope>NUCLEOTIDE SEQUENCE [LARGE SCALE GENOMIC DNA]</scope>
    <source>
        <strain evidence="2 3">NRRL 2496</strain>
    </source>
</reference>
<gene>
    <name evidence="2" type="ORF">BCR43DRAFT_254859</name>
</gene>
<dbReference type="Proteomes" id="UP000242180">
    <property type="component" value="Unassembled WGS sequence"/>
</dbReference>
<name>A0A1X2HG23_SYNRA</name>
<protein>
    <submittedName>
        <fullName evidence="2">Uncharacterized protein</fullName>
    </submittedName>
</protein>
<evidence type="ECO:0000313" key="3">
    <source>
        <dbReference type="Proteomes" id="UP000242180"/>
    </source>
</evidence>
<keyword evidence="3" id="KW-1185">Reference proteome</keyword>
<accession>A0A1X2HG23</accession>
<dbReference type="EMBL" id="MCGN01000004">
    <property type="protein sequence ID" value="ORY97877.1"/>
    <property type="molecule type" value="Genomic_DNA"/>
</dbReference>
<feature type="region of interest" description="Disordered" evidence="1">
    <location>
        <begin position="30"/>
        <end position="83"/>
    </location>
</feature>
<proteinExistence type="predicted"/>
<evidence type="ECO:0000256" key="1">
    <source>
        <dbReference type="SAM" id="MobiDB-lite"/>
    </source>
</evidence>
<organism evidence="2 3">
    <name type="scientific">Syncephalastrum racemosum</name>
    <name type="common">Filamentous fungus</name>
    <dbReference type="NCBI Taxonomy" id="13706"/>
    <lineage>
        <taxon>Eukaryota</taxon>
        <taxon>Fungi</taxon>
        <taxon>Fungi incertae sedis</taxon>
        <taxon>Mucoromycota</taxon>
        <taxon>Mucoromycotina</taxon>
        <taxon>Mucoromycetes</taxon>
        <taxon>Mucorales</taxon>
        <taxon>Syncephalastraceae</taxon>
        <taxon>Syncephalastrum</taxon>
    </lineage>
</organism>
<dbReference type="STRING" id="13706.A0A1X2HG23"/>